<evidence type="ECO:0000313" key="2">
    <source>
        <dbReference type="Proteomes" id="UP000233551"/>
    </source>
</evidence>
<gene>
    <name evidence="1" type="ORF">CRG98_018650</name>
</gene>
<comment type="caution">
    <text evidence="1">The sequence shown here is derived from an EMBL/GenBank/DDBJ whole genome shotgun (WGS) entry which is preliminary data.</text>
</comment>
<evidence type="ECO:0000313" key="1">
    <source>
        <dbReference type="EMBL" id="PKI60944.1"/>
    </source>
</evidence>
<name>A0A2I0JXA4_PUNGR</name>
<reference evidence="1 2" key="1">
    <citation type="submission" date="2017-11" db="EMBL/GenBank/DDBJ databases">
        <title>De-novo sequencing of pomegranate (Punica granatum L.) genome.</title>
        <authorList>
            <person name="Akparov Z."/>
            <person name="Amiraslanov A."/>
            <person name="Hajiyeva S."/>
            <person name="Abbasov M."/>
            <person name="Kaur K."/>
            <person name="Hamwieh A."/>
            <person name="Solovyev V."/>
            <person name="Salamov A."/>
            <person name="Braich B."/>
            <person name="Kosarev P."/>
            <person name="Mahmoud A."/>
            <person name="Hajiyev E."/>
            <person name="Babayeva S."/>
            <person name="Izzatullayeva V."/>
            <person name="Mammadov A."/>
            <person name="Mammadov A."/>
            <person name="Sharifova S."/>
            <person name="Ojaghi J."/>
            <person name="Eynullazada K."/>
            <person name="Bayramov B."/>
            <person name="Abdulazimova A."/>
            <person name="Shahmuradov I."/>
        </authorList>
    </citation>
    <scope>NUCLEOTIDE SEQUENCE [LARGE SCALE GENOMIC DNA]</scope>
    <source>
        <strain evidence="2">cv. AG2017</strain>
        <tissue evidence="1">Leaf</tissue>
    </source>
</reference>
<accession>A0A2I0JXA4</accession>
<dbReference type="Proteomes" id="UP000233551">
    <property type="component" value="Unassembled WGS sequence"/>
</dbReference>
<organism evidence="1 2">
    <name type="scientific">Punica granatum</name>
    <name type="common">Pomegranate</name>
    <dbReference type="NCBI Taxonomy" id="22663"/>
    <lineage>
        <taxon>Eukaryota</taxon>
        <taxon>Viridiplantae</taxon>
        <taxon>Streptophyta</taxon>
        <taxon>Embryophyta</taxon>
        <taxon>Tracheophyta</taxon>
        <taxon>Spermatophyta</taxon>
        <taxon>Magnoliopsida</taxon>
        <taxon>eudicotyledons</taxon>
        <taxon>Gunneridae</taxon>
        <taxon>Pentapetalae</taxon>
        <taxon>rosids</taxon>
        <taxon>malvids</taxon>
        <taxon>Myrtales</taxon>
        <taxon>Lythraceae</taxon>
        <taxon>Punica</taxon>
    </lineage>
</organism>
<proteinExistence type="predicted"/>
<protein>
    <submittedName>
        <fullName evidence="1">Uncharacterized protein</fullName>
    </submittedName>
</protein>
<sequence length="60" mass="6905">MYVEIEGVLLTLILLEVKQIMKAEEGDANQLRPEQPYVNGKQLRQEELAKIWGAHSHCRS</sequence>
<dbReference type="AlphaFoldDB" id="A0A2I0JXA4"/>
<keyword evidence="2" id="KW-1185">Reference proteome</keyword>
<dbReference type="EMBL" id="PGOL01001092">
    <property type="protein sequence ID" value="PKI60944.1"/>
    <property type="molecule type" value="Genomic_DNA"/>
</dbReference>